<gene>
    <name evidence="4" type="ORF">DL237_16165</name>
</gene>
<dbReference type="GO" id="GO:0006401">
    <property type="term" value="P:RNA catabolic process"/>
    <property type="evidence" value="ECO:0007669"/>
    <property type="project" value="TreeGrafter"/>
</dbReference>
<evidence type="ECO:0000313" key="4">
    <source>
        <dbReference type="EMBL" id="RII37666.1"/>
    </source>
</evidence>
<accession>A0A399J3X8</accession>
<dbReference type="SUPFAM" id="SSF55895">
    <property type="entry name" value="Ribonuclease Rh-like"/>
    <property type="match status" value="1"/>
</dbReference>
<dbReference type="Proteomes" id="UP000265848">
    <property type="component" value="Unassembled WGS sequence"/>
</dbReference>
<dbReference type="PANTHER" id="PTHR11240:SF22">
    <property type="entry name" value="RIBONUCLEASE T2"/>
    <property type="match status" value="1"/>
</dbReference>
<feature type="signal peptide" evidence="3">
    <location>
        <begin position="1"/>
        <end position="23"/>
    </location>
</feature>
<dbReference type="AlphaFoldDB" id="A0A399J3X8"/>
<evidence type="ECO:0000256" key="3">
    <source>
        <dbReference type="SAM" id="SignalP"/>
    </source>
</evidence>
<dbReference type="PANTHER" id="PTHR11240">
    <property type="entry name" value="RIBONUCLEASE T2"/>
    <property type="match status" value="1"/>
</dbReference>
<keyword evidence="5" id="KW-1185">Reference proteome</keyword>
<dbReference type="GO" id="GO:0033897">
    <property type="term" value="F:ribonuclease T2 activity"/>
    <property type="evidence" value="ECO:0007669"/>
    <property type="project" value="InterPro"/>
</dbReference>
<comment type="similarity">
    <text evidence="1 2">Belongs to the RNase T2 family.</text>
</comment>
<dbReference type="InterPro" id="IPR039378">
    <property type="entry name" value="RNase_T2_prok"/>
</dbReference>
<comment type="caution">
    <text evidence="4">The sequence shown here is derived from an EMBL/GenBank/DDBJ whole genome shotgun (WGS) entry which is preliminary data.</text>
</comment>
<dbReference type="EMBL" id="QWJJ01000015">
    <property type="protein sequence ID" value="RII37666.1"/>
    <property type="molecule type" value="Genomic_DNA"/>
</dbReference>
<dbReference type="CDD" id="cd01062">
    <property type="entry name" value="RNase_T2_prok"/>
    <property type="match status" value="1"/>
</dbReference>
<protein>
    <submittedName>
        <fullName evidence="4">Ribonuclease T</fullName>
    </submittedName>
</protein>
<dbReference type="InterPro" id="IPR001568">
    <property type="entry name" value="RNase_T2-like"/>
</dbReference>
<evidence type="ECO:0000313" key="5">
    <source>
        <dbReference type="Proteomes" id="UP000265848"/>
    </source>
</evidence>
<reference evidence="4 5" key="1">
    <citation type="submission" date="2018-08" db="EMBL/GenBank/DDBJ databases">
        <title>Pseudooceanicola sediminis CY03 in the family Rhodobacteracea.</title>
        <authorList>
            <person name="Zhang Y.-J."/>
        </authorList>
    </citation>
    <scope>NUCLEOTIDE SEQUENCE [LARGE SCALE GENOMIC DNA]</scope>
    <source>
        <strain evidence="4 5">CY03</strain>
    </source>
</reference>
<sequence>MTLARDLALLLSAALSLAPAARAGDVAGRFDYYVLSLSWSPGWCAAQGRASGSAQCAPGKAFGWVLHGLWPQNEVGYPADCASPLPDPSRAETAAMADIMGTGSLAWHEWQKHGRCSGLSAQAYFALSRRAYDSVTRPALLRAVPRDLRLPASTIEAAFLEENPQLEADGLTITCKAGRIQEARICLTKWLDPRPCAPDTRRDCRATDALFHSLGGSD</sequence>
<evidence type="ECO:0000256" key="1">
    <source>
        <dbReference type="ARBA" id="ARBA00007469"/>
    </source>
</evidence>
<dbReference type="OrthoDB" id="4720638at2"/>
<dbReference type="InterPro" id="IPR036430">
    <property type="entry name" value="RNase_T2-like_sf"/>
</dbReference>
<name>A0A399J3X8_9RHOB</name>
<feature type="chain" id="PRO_5017380924" evidence="3">
    <location>
        <begin position="24"/>
        <end position="218"/>
    </location>
</feature>
<dbReference type="Pfam" id="PF00445">
    <property type="entry name" value="Ribonuclease_T2"/>
    <property type="match status" value="1"/>
</dbReference>
<dbReference type="PROSITE" id="PS00530">
    <property type="entry name" value="RNASE_T2_1"/>
    <property type="match status" value="1"/>
</dbReference>
<dbReference type="Gene3D" id="3.90.730.10">
    <property type="entry name" value="Ribonuclease T2-like"/>
    <property type="match status" value="1"/>
</dbReference>
<dbReference type="GO" id="GO:0003723">
    <property type="term" value="F:RNA binding"/>
    <property type="evidence" value="ECO:0007669"/>
    <property type="project" value="InterPro"/>
</dbReference>
<keyword evidence="3" id="KW-0732">Signal</keyword>
<dbReference type="InterPro" id="IPR018188">
    <property type="entry name" value="RNase_T2_His_AS_1"/>
</dbReference>
<proteinExistence type="inferred from homology"/>
<evidence type="ECO:0000256" key="2">
    <source>
        <dbReference type="RuleBase" id="RU004328"/>
    </source>
</evidence>
<organism evidence="4 5">
    <name type="scientific">Pseudooceanicola sediminis</name>
    <dbReference type="NCBI Taxonomy" id="2211117"/>
    <lineage>
        <taxon>Bacteria</taxon>
        <taxon>Pseudomonadati</taxon>
        <taxon>Pseudomonadota</taxon>
        <taxon>Alphaproteobacteria</taxon>
        <taxon>Rhodobacterales</taxon>
        <taxon>Paracoccaceae</taxon>
        <taxon>Pseudooceanicola</taxon>
    </lineage>
</organism>